<protein>
    <recommendedName>
        <fullName evidence="3">Prevent-host-death protein</fullName>
    </recommendedName>
</protein>
<accession>A0ABN8EG83</accession>
<name>A0ABN8EG83_9GAMM</name>
<dbReference type="EMBL" id="CAKLPX010000001">
    <property type="protein sequence ID" value="CAH0991276.1"/>
    <property type="molecule type" value="Genomic_DNA"/>
</dbReference>
<dbReference type="Proteomes" id="UP000838100">
    <property type="component" value="Unassembled WGS sequence"/>
</dbReference>
<comment type="caution">
    <text evidence="1">The sequence shown here is derived from an EMBL/GenBank/DDBJ whole genome shotgun (WGS) entry which is preliminary data.</text>
</comment>
<evidence type="ECO:0008006" key="3">
    <source>
        <dbReference type="Google" id="ProtNLM"/>
    </source>
</evidence>
<evidence type="ECO:0000313" key="2">
    <source>
        <dbReference type="Proteomes" id="UP000838100"/>
    </source>
</evidence>
<organism evidence="1 2">
    <name type="scientific">Sinobacterium norvegicum</name>
    <dbReference type="NCBI Taxonomy" id="1641715"/>
    <lineage>
        <taxon>Bacteria</taxon>
        <taxon>Pseudomonadati</taxon>
        <taxon>Pseudomonadota</taxon>
        <taxon>Gammaproteobacteria</taxon>
        <taxon>Cellvibrionales</taxon>
        <taxon>Spongiibacteraceae</taxon>
        <taxon>Sinobacterium</taxon>
    </lineage>
</organism>
<proteinExistence type="predicted"/>
<keyword evidence="2" id="KW-1185">Reference proteome</keyword>
<evidence type="ECO:0000313" key="1">
    <source>
        <dbReference type="EMBL" id="CAH0991276.1"/>
    </source>
</evidence>
<reference evidence="1" key="1">
    <citation type="submission" date="2021-12" db="EMBL/GenBank/DDBJ databases">
        <authorList>
            <person name="Rodrigo-Torres L."/>
            <person name="Arahal R. D."/>
            <person name="Lucena T."/>
        </authorList>
    </citation>
    <scope>NUCLEOTIDE SEQUENCE</scope>
    <source>
        <strain evidence="1">CECT 8267</strain>
    </source>
</reference>
<dbReference type="RefSeq" id="WP_237443931.1">
    <property type="nucleotide sequence ID" value="NZ_CAKLPX010000001.1"/>
</dbReference>
<gene>
    <name evidence="1" type="ORF">SIN8267_01378</name>
</gene>
<sequence length="72" mass="8181">MSMQEIAVTNNQKKKILRAIRDQDVIFQDENGDIIVSVSAYQAYKEATEEQPLEDLLADGELADGKEFFVFI</sequence>